<dbReference type="InterPro" id="IPR014729">
    <property type="entry name" value="Rossmann-like_a/b/a_fold"/>
</dbReference>
<comment type="caution">
    <text evidence="1">The sequence shown here is derived from an EMBL/GenBank/DDBJ whole genome shotgun (WGS) entry which is preliminary data.</text>
</comment>
<organism evidence="1 2">
    <name type="scientific">Vibrio splendidus 12E03</name>
    <dbReference type="NCBI Taxonomy" id="1191305"/>
    <lineage>
        <taxon>Bacteria</taxon>
        <taxon>Pseudomonadati</taxon>
        <taxon>Pseudomonadota</taxon>
        <taxon>Gammaproteobacteria</taxon>
        <taxon>Vibrionales</taxon>
        <taxon>Vibrionaceae</taxon>
        <taxon>Vibrio</taxon>
    </lineage>
</organism>
<evidence type="ECO:0008006" key="3">
    <source>
        <dbReference type="Google" id="ProtNLM"/>
    </source>
</evidence>
<dbReference type="EMBL" id="AJZD02000347">
    <property type="protein sequence ID" value="OEF85292.1"/>
    <property type="molecule type" value="Genomic_DNA"/>
</dbReference>
<accession>A0A1E5FC68</accession>
<evidence type="ECO:0000313" key="1">
    <source>
        <dbReference type="EMBL" id="OEF85292.1"/>
    </source>
</evidence>
<dbReference type="AlphaFoldDB" id="A0A1E5FC68"/>
<proteinExistence type="predicted"/>
<dbReference type="Proteomes" id="UP000094802">
    <property type="component" value="Unassembled WGS sequence"/>
</dbReference>
<gene>
    <name evidence="1" type="ORF">A142_12640</name>
</gene>
<name>A0A1E5FC68_VIBSP</name>
<protein>
    <recommendedName>
        <fullName evidence="3">Asparagine synthetase domain-containing protein</fullName>
    </recommendedName>
</protein>
<dbReference type="Gene3D" id="3.40.50.620">
    <property type="entry name" value="HUPs"/>
    <property type="match status" value="1"/>
</dbReference>
<dbReference type="RefSeq" id="WP_019822044.1">
    <property type="nucleotide sequence ID" value="NZ_AJZD02000347.1"/>
</dbReference>
<dbReference type="OrthoDB" id="7053173at2"/>
<evidence type="ECO:0000313" key="2">
    <source>
        <dbReference type="Proteomes" id="UP000094802"/>
    </source>
</evidence>
<dbReference type="SUPFAM" id="SSF52402">
    <property type="entry name" value="Adenine nucleotide alpha hydrolases-like"/>
    <property type="match status" value="1"/>
</dbReference>
<sequence length="423" mass="48725">MINKFSQFSVEEIHTYAKHMICPPNLKNRDKATYSELGLNDFALYPFSEINQKNTVNSDPELLMDKMITAIKKSIDIEKETILLLSDGKDSLSIALALSKMGIKCKTLTLLRKDDYELRSFVSEKAIELGHTPYFVDVEQIFASFNKKTFLEACSSMNNPVLDQGFIFFVFGIQHFLLQNKISASACQFIDGLGNDEHLGYLPSKSQFSAFKLSKLNFWKAIPNSLSWLRWYLRSPAEAQGDLSALSCFYPFDKALDINSYFSSIPRSTDEEFIDFRSFSRGKFHDHQCMIGKTKAAIDSLDSNIFYPWIDEDLSNFCFNLPSSEKYNFSELKNKICLRKMLSDELSWNQDKRGIDLFFDINMDDLILHIEEFVDRDVYEVILNKGFVANSVRNRAMLELLNLCGYLHVNGFDKRNIRELLLG</sequence>
<reference evidence="1 2" key="1">
    <citation type="journal article" date="2012" name="Science">
        <title>Ecological populations of bacteria act as socially cohesive units of antibiotic production and resistance.</title>
        <authorList>
            <person name="Cordero O.X."/>
            <person name="Wildschutte H."/>
            <person name="Kirkup B."/>
            <person name="Proehl S."/>
            <person name="Ngo L."/>
            <person name="Hussain F."/>
            <person name="Le Roux F."/>
            <person name="Mincer T."/>
            <person name="Polz M.F."/>
        </authorList>
    </citation>
    <scope>NUCLEOTIDE SEQUENCE [LARGE SCALE GENOMIC DNA]</scope>
    <source>
        <strain evidence="1 2">12E03</strain>
    </source>
</reference>